<keyword evidence="3 6" id="KW-1133">Transmembrane helix</keyword>
<comment type="subcellular location">
    <subcellularLocation>
        <location evidence="6">Cell membrane</location>
        <topology evidence="6">Multi-pass membrane protein</topology>
    </subcellularLocation>
    <subcellularLocation>
        <location evidence="1">Membrane</location>
        <topology evidence="1">Multi-pass membrane protein</topology>
    </subcellularLocation>
</comment>
<feature type="transmembrane region" description="Helical" evidence="6">
    <location>
        <begin position="27"/>
        <end position="46"/>
    </location>
</feature>
<evidence type="ECO:0000313" key="9">
    <source>
        <dbReference type="Proteomes" id="UP000037020"/>
    </source>
</evidence>
<sequence length="262" mass="28116">MAGQRPPDPVGVLAGRSLRAFVNNRRLLLFELVQPLILLLIMSQVFGSMSNPKNFPAGVAYIDYLLPGILITTATGTATGAGYSLLFDMENGVLSRFRSMPIRMSSVLVARSLDYLVRVAAQLAVLLATALLLLDCHPRGGALGLGVAVLLTLFVTWAVVWGFLALGSWLRNKEVVAGIGPLAMFPLTFASSAFVPVHVLPDWLRFVAKANPLTYVVDAARRVALGWPLGDSLYAAVGATLALLLVVVFLAVRGFDRTPSDR</sequence>
<name>A0ABR5J7I1_9ACTN</name>
<feature type="transmembrane region" description="Helical" evidence="6">
    <location>
        <begin position="233"/>
        <end position="252"/>
    </location>
</feature>
<dbReference type="Proteomes" id="UP000037020">
    <property type="component" value="Unassembled WGS sequence"/>
</dbReference>
<proteinExistence type="inferred from homology"/>
<keyword evidence="2 6" id="KW-0812">Transmembrane</keyword>
<evidence type="ECO:0000256" key="5">
    <source>
        <dbReference type="ARBA" id="ARBA00023251"/>
    </source>
</evidence>
<accession>A0ABR5J7I1</accession>
<dbReference type="PROSITE" id="PS51012">
    <property type="entry name" value="ABC_TM2"/>
    <property type="match status" value="1"/>
</dbReference>
<protein>
    <recommendedName>
        <fullName evidence="6">Transport permease protein</fullName>
    </recommendedName>
</protein>
<evidence type="ECO:0000256" key="2">
    <source>
        <dbReference type="ARBA" id="ARBA00022692"/>
    </source>
</evidence>
<dbReference type="Pfam" id="PF01061">
    <property type="entry name" value="ABC2_membrane"/>
    <property type="match status" value="1"/>
</dbReference>
<dbReference type="InterPro" id="IPR051784">
    <property type="entry name" value="Nod_factor_ABC_transporter"/>
</dbReference>
<evidence type="ECO:0000256" key="4">
    <source>
        <dbReference type="ARBA" id="ARBA00023136"/>
    </source>
</evidence>
<comment type="caution">
    <text evidence="8">The sequence shown here is derived from an EMBL/GenBank/DDBJ whole genome shotgun (WGS) entry which is preliminary data.</text>
</comment>
<gene>
    <name evidence="8" type="ORF">ADK38_14565</name>
</gene>
<feature type="transmembrane region" description="Helical" evidence="6">
    <location>
        <begin position="108"/>
        <end position="134"/>
    </location>
</feature>
<keyword evidence="5" id="KW-0046">Antibiotic resistance</keyword>
<evidence type="ECO:0000256" key="3">
    <source>
        <dbReference type="ARBA" id="ARBA00022989"/>
    </source>
</evidence>
<dbReference type="PRINTS" id="PR00164">
    <property type="entry name" value="ABC2TRNSPORT"/>
</dbReference>
<dbReference type="EMBL" id="LGUT01001224">
    <property type="protein sequence ID" value="KOG89389.1"/>
    <property type="molecule type" value="Genomic_DNA"/>
</dbReference>
<dbReference type="PIRSF" id="PIRSF006648">
    <property type="entry name" value="DrrB"/>
    <property type="match status" value="1"/>
</dbReference>
<keyword evidence="6" id="KW-0813">Transport</keyword>
<organism evidence="8 9">
    <name type="scientific">Streptomyces varsoviensis</name>
    <dbReference type="NCBI Taxonomy" id="67373"/>
    <lineage>
        <taxon>Bacteria</taxon>
        <taxon>Bacillati</taxon>
        <taxon>Actinomycetota</taxon>
        <taxon>Actinomycetes</taxon>
        <taxon>Kitasatosporales</taxon>
        <taxon>Streptomycetaceae</taxon>
        <taxon>Streptomyces</taxon>
    </lineage>
</organism>
<keyword evidence="4 6" id="KW-0472">Membrane</keyword>
<feature type="domain" description="ABC transmembrane type-2" evidence="7">
    <location>
        <begin position="26"/>
        <end position="258"/>
    </location>
</feature>
<reference evidence="8 9" key="1">
    <citation type="submission" date="2015-07" db="EMBL/GenBank/DDBJ databases">
        <authorList>
            <person name="Ju K.-S."/>
            <person name="Doroghazi J.R."/>
            <person name="Metcalf W.W."/>
        </authorList>
    </citation>
    <scope>NUCLEOTIDE SEQUENCE [LARGE SCALE GENOMIC DNA]</scope>
    <source>
        <strain evidence="8 9">NRRL B-3589</strain>
    </source>
</reference>
<evidence type="ECO:0000256" key="6">
    <source>
        <dbReference type="RuleBase" id="RU361157"/>
    </source>
</evidence>
<dbReference type="PANTHER" id="PTHR43229:SF3">
    <property type="entry name" value="ABC-TYPE MULTIDRUG TRANSPORT SYSTEM, PERMEASE COMPONENT"/>
    <property type="match status" value="1"/>
</dbReference>
<dbReference type="PANTHER" id="PTHR43229">
    <property type="entry name" value="NODULATION PROTEIN J"/>
    <property type="match status" value="1"/>
</dbReference>
<comment type="similarity">
    <text evidence="6">Belongs to the ABC-2 integral membrane protein family.</text>
</comment>
<evidence type="ECO:0000259" key="7">
    <source>
        <dbReference type="PROSITE" id="PS51012"/>
    </source>
</evidence>
<evidence type="ECO:0000313" key="8">
    <source>
        <dbReference type="EMBL" id="KOG89389.1"/>
    </source>
</evidence>
<dbReference type="InterPro" id="IPR047817">
    <property type="entry name" value="ABC2_TM_bact-type"/>
</dbReference>
<feature type="transmembrane region" description="Helical" evidence="6">
    <location>
        <begin position="140"/>
        <end position="163"/>
    </location>
</feature>
<feature type="transmembrane region" description="Helical" evidence="6">
    <location>
        <begin position="66"/>
        <end position="87"/>
    </location>
</feature>
<dbReference type="InterPro" id="IPR013525">
    <property type="entry name" value="ABC2_TM"/>
</dbReference>
<keyword evidence="6" id="KW-1003">Cell membrane</keyword>
<feature type="transmembrane region" description="Helical" evidence="6">
    <location>
        <begin position="175"/>
        <end position="195"/>
    </location>
</feature>
<evidence type="ECO:0000256" key="1">
    <source>
        <dbReference type="ARBA" id="ARBA00004141"/>
    </source>
</evidence>
<keyword evidence="9" id="KW-1185">Reference proteome</keyword>
<dbReference type="InterPro" id="IPR000412">
    <property type="entry name" value="ABC_2_transport"/>
</dbReference>